<name>A0A261F784_9BIFI</name>
<evidence type="ECO:0000256" key="13">
    <source>
        <dbReference type="ARBA" id="ARBA00049902"/>
    </source>
</evidence>
<evidence type="ECO:0000256" key="5">
    <source>
        <dbReference type="ARBA" id="ARBA00022676"/>
    </source>
</evidence>
<keyword evidence="5" id="KW-0328">Glycosyltransferase</keyword>
<keyword evidence="10" id="KW-0511">Multifunctional enzyme</keyword>
<dbReference type="InterPro" id="IPR023346">
    <property type="entry name" value="Lysozyme-like_dom_sf"/>
</dbReference>
<dbReference type="InterPro" id="IPR036950">
    <property type="entry name" value="PBP_transglycosylase"/>
</dbReference>
<dbReference type="InterPro" id="IPR001264">
    <property type="entry name" value="Glyco_trans_51"/>
</dbReference>
<evidence type="ECO:0000256" key="1">
    <source>
        <dbReference type="ARBA" id="ARBA00007090"/>
    </source>
</evidence>
<keyword evidence="9" id="KW-0573">Peptidoglycan synthesis</keyword>
<evidence type="ECO:0000256" key="8">
    <source>
        <dbReference type="ARBA" id="ARBA00022960"/>
    </source>
</evidence>
<comment type="catalytic activity">
    <reaction evidence="12">
        <text>Preferential cleavage: (Ac)2-L-Lys-D-Ala-|-D-Ala. Also transpeptidation of peptidyl-alanyl moieties that are N-acyl substituents of D-alanine.</text>
        <dbReference type="EC" id="3.4.16.4"/>
    </reaction>
</comment>
<keyword evidence="11" id="KW-0961">Cell wall biogenesis/degradation</keyword>
<feature type="compositionally biased region" description="Low complexity" evidence="14">
    <location>
        <begin position="707"/>
        <end position="725"/>
    </location>
</feature>
<evidence type="ECO:0000313" key="18">
    <source>
        <dbReference type="Proteomes" id="UP000243657"/>
    </source>
</evidence>
<dbReference type="InterPro" id="IPR001460">
    <property type="entry name" value="PCN-bd_Tpept"/>
</dbReference>
<evidence type="ECO:0000256" key="14">
    <source>
        <dbReference type="SAM" id="MobiDB-lite"/>
    </source>
</evidence>
<keyword evidence="7" id="KW-0378">Hydrolase</keyword>
<dbReference type="GO" id="GO:0009252">
    <property type="term" value="P:peptidoglycan biosynthetic process"/>
    <property type="evidence" value="ECO:0007669"/>
    <property type="project" value="UniProtKB-KW"/>
</dbReference>
<evidence type="ECO:0000256" key="3">
    <source>
        <dbReference type="ARBA" id="ARBA00022645"/>
    </source>
</evidence>
<feature type="region of interest" description="Disordered" evidence="14">
    <location>
        <begin position="692"/>
        <end position="754"/>
    </location>
</feature>
<evidence type="ECO:0000313" key="17">
    <source>
        <dbReference type="EMBL" id="OZG54925.1"/>
    </source>
</evidence>
<dbReference type="GO" id="GO:0071555">
    <property type="term" value="P:cell wall organization"/>
    <property type="evidence" value="ECO:0007669"/>
    <property type="project" value="UniProtKB-KW"/>
</dbReference>
<evidence type="ECO:0000256" key="10">
    <source>
        <dbReference type="ARBA" id="ARBA00023268"/>
    </source>
</evidence>
<dbReference type="Gene3D" id="3.40.710.10">
    <property type="entry name" value="DD-peptidase/beta-lactamase superfamily"/>
    <property type="match status" value="1"/>
</dbReference>
<evidence type="ECO:0000259" key="16">
    <source>
        <dbReference type="Pfam" id="PF00912"/>
    </source>
</evidence>
<evidence type="ECO:0000256" key="7">
    <source>
        <dbReference type="ARBA" id="ARBA00022801"/>
    </source>
</evidence>
<comment type="caution">
    <text evidence="17">The sequence shown here is derived from an EMBL/GenBank/DDBJ whole genome shotgun (WGS) entry which is preliminary data.</text>
</comment>
<dbReference type="GO" id="GO:0009002">
    <property type="term" value="F:serine-type D-Ala-D-Ala carboxypeptidase activity"/>
    <property type="evidence" value="ECO:0007669"/>
    <property type="project" value="UniProtKB-EC"/>
</dbReference>
<evidence type="ECO:0000256" key="6">
    <source>
        <dbReference type="ARBA" id="ARBA00022679"/>
    </source>
</evidence>
<comment type="catalytic activity">
    <reaction evidence="13">
        <text>[GlcNAc-(1-&gt;4)-Mur2Ac(oyl-L-Ala-gamma-D-Glu-L-Lys-D-Ala-D-Ala)](n)-di-trans,octa-cis-undecaprenyl diphosphate + beta-D-GlcNAc-(1-&gt;4)-Mur2Ac(oyl-L-Ala-gamma-D-Glu-L-Lys-D-Ala-D-Ala)-di-trans,octa-cis-undecaprenyl diphosphate = [GlcNAc-(1-&gt;4)-Mur2Ac(oyl-L-Ala-gamma-D-Glu-L-Lys-D-Ala-D-Ala)](n+1)-di-trans,octa-cis-undecaprenyl diphosphate + di-trans,octa-cis-undecaprenyl diphosphate + H(+)</text>
        <dbReference type="Rhea" id="RHEA:23708"/>
        <dbReference type="Rhea" id="RHEA-COMP:9602"/>
        <dbReference type="Rhea" id="RHEA-COMP:9603"/>
        <dbReference type="ChEBI" id="CHEBI:15378"/>
        <dbReference type="ChEBI" id="CHEBI:58405"/>
        <dbReference type="ChEBI" id="CHEBI:60033"/>
        <dbReference type="ChEBI" id="CHEBI:78435"/>
        <dbReference type="EC" id="2.4.99.28"/>
    </reaction>
</comment>
<feature type="domain" description="Penicillin-binding protein transpeptidase" evidence="15">
    <location>
        <begin position="379"/>
        <end position="647"/>
    </location>
</feature>
<dbReference type="SUPFAM" id="SSF56601">
    <property type="entry name" value="beta-lactamase/transpeptidase-like"/>
    <property type="match status" value="1"/>
</dbReference>
<sequence length="754" mass="80536">MDPMSEENGKKKHLTGKRIFTLILSYLLFCVMGGVVASGVVMPAVVGASAITKAIEPQMSAGLDDVKFDLQDLPQQSRMYASDGTTLIATFYTQNRIIVPLKDISQVMQQAVVAREDRRFFQHAGVDPTGVLRAFVQTYVHRGDTQGGSTLTQQYVKNILIDQANSSNDPIAAYHAQEDTIARKLREMLLAVQLEKSYSKAEILQGYLNIAQFGSGVYGVETAARRYFNVSASQLNLGQAATIAAITKNPQAFDPTLHPEASQEQRDIVLDLMQSQGYATAEQVQEAKSVSVKDMLNVQEVPVGCQTAGNAAYFCDYVVNKILSSAQFGETRADRRNLLYQGGLNITTTMDVTAQNTASDAVRQAVPENDPSGVESVIAAIRPGTGEVLALAQNRTYDASADAGGTSTSINYAVDQADGGAQGVLPGSTFKPINLVSWLQNGHYANEALPTSTQYANSSFPCNSTTTGVWRVQNSGGGTVNPESPYQGILRSHNTVQASMAQRIGLCAIADTATQLGYHNAITNQSDIHDTMFAPMIIGSLNVAPLTMANVYATIAANGVKCDPIAISKVEKDGKSYDVPSANCTQAIPSNVAQTVAYVLHQSAVSGEGKSANFPNRTVYSKTGTAESFFLDTAAFTNGVSAFATVGNMETQVDLSGKTINGVTRRTWYGESIAGPMIRNFLSSYVTQANIPDDPSYGQPDNTLMNGSGRASSSRSTDNSDSSNAETSRSQDRSNPATSTTEDGNTDTTTDETN</sequence>
<evidence type="ECO:0000256" key="12">
    <source>
        <dbReference type="ARBA" id="ARBA00034000"/>
    </source>
</evidence>
<dbReference type="EMBL" id="MWWT01000001">
    <property type="protein sequence ID" value="OZG54925.1"/>
    <property type="molecule type" value="Genomic_DNA"/>
</dbReference>
<keyword evidence="3 17" id="KW-0121">Carboxypeptidase</keyword>
<dbReference type="Proteomes" id="UP000243657">
    <property type="component" value="Unassembled WGS sequence"/>
</dbReference>
<dbReference type="Gene3D" id="1.10.3810.10">
    <property type="entry name" value="Biosynthetic peptidoglycan transglycosylase-like"/>
    <property type="match status" value="1"/>
</dbReference>
<dbReference type="Pfam" id="PF00905">
    <property type="entry name" value="Transpeptidase"/>
    <property type="match status" value="1"/>
</dbReference>
<evidence type="ECO:0000256" key="4">
    <source>
        <dbReference type="ARBA" id="ARBA00022670"/>
    </source>
</evidence>
<evidence type="ECO:0000259" key="15">
    <source>
        <dbReference type="Pfam" id="PF00905"/>
    </source>
</evidence>
<dbReference type="PANTHER" id="PTHR32282">
    <property type="entry name" value="BINDING PROTEIN TRANSPEPTIDASE, PUTATIVE-RELATED"/>
    <property type="match status" value="1"/>
</dbReference>
<keyword evidence="6" id="KW-0808">Transferase</keyword>
<dbReference type="InterPro" id="IPR012338">
    <property type="entry name" value="Beta-lactam/transpept-like"/>
</dbReference>
<organism evidence="17 18">
    <name type="scientific">Alloscardovia macacae</name>
    <dbReference type="NCBI Taxonomy" id="1160091"/>
    <lineage>
        <taxon>Bacteria</taxon>
        <taxon>Bacillati</taxon>
        <taxon>Actinomycetota</taxon>
        <taxon>Actinomycetes</taxon>
        <taxon>Bifidobacteriales</taxon>
        <taxon>Bifidobacteriaceae</taxon>
        <taxon>Alloscardovia</taxon>
    </lineage>
</organism>
<dbReference type="FunFam" id="1.10.3810.10:FF:000001">
    <property type="entry name" value="Penicillin-binding protein 1A"/>
    <property type="match status" value="1"/>
</dbReference>
<evidence type="ECO:0000256" key="11">
    <source>
        <dbReference type="ARBA" id="ARBA00023316"/>
    </source>
</evidence>
<dbReference type="PANTHER" id="PTHR32282:SF33">
    <property type="entry name" value="PEPTIDOGLYCAN GLYCOSYLTRANSFERASE"/>
    <property type="match status" value="1"/>
</dbReference>
<keyword evidence="18" id="KW-1185">Reference proteome</keyword>
<dbReference type="SUPFAM" id="SSF53955">
    <property type="entry name" value="Lysozyme-like"/>
    <property type="match status" value="1"/>
</dbReference>
<evidence type="ECO:0000256" key="9">
    <source>
        <dbReference type="ARBA" id="ARBA00022984"/>
    </source>
</evidence>
<keyword evidence="8" id="KW-0133">Cell shape</keyword>
<dbReference type="InterPro" id="IPR050396">
    <property type="entry name" value="Glycosyltr_51/Transpeptidase"/>
</dbReference>
<reference evidence="17 18" key="1">
    <citation type="journal article" date="2017" name="BMC Genomics">
        <title>Comparative genomic and phylogenomic analyses of the Bifidobacteriaceae family.</title>
        <authorList>
            <person name="Lugli G.A."/>
            <person name="Milani C."/>
            <person name="Turroni F."/>
            <person name="Duranti S."/>
            <person name="Mancabelli L."/>
            <person name="Mangifesta M."/>
            <person name="Ferrario C."/>
            <person name="Modesto M."/>
            <person name="Mattarelli P."/>
            <person name="Jiri K."/>
            <person name="van Sinderen D."/>
            <person name="Ventura M."/>
        </authorList>
    </citation>
    <scope>NUCLEOTIDE SEQUENCE [LARGE SCALE GENOMIC DNA]</scope>
    <source>
        <strain evidence="17 18">DSM 24762</strain>
    </source>
</reference>
<comment type="similarity">
    <text evidence="2">In the N-terminal section; belongs to the glycosyltransferase 51 family.</text>
</comment>
<comment type="similarity">
    <text evidence="1">In the C-terminal section; belongs to the transpeptidase family.</text>
</comment>
<dbReference type="GO" id="GO:0008658">
    <property type="term" value="F:penicillin binding"/>
    <property type="evidence" value="ECO:0007669"/>
    <property type="project" value="InterPro"/>
</dbReference>
<feature type="compositionally biased region" description="Low complexity" evidence="14">
    <location>
        <begin position="738"/>
        <end position="748"/>
    </location>
</feature>
<protein>
    <submittedName>
        <fullName evidence="17">Carboxypeptidase</fullName>
    </submittedName>
</protein>
<dbReference type="AlphaFoldDB" id="A0A261F784"/>
<dbReference type="GO" id="GO:0030288">
    <property type="term" value="C:outer membrane-bounded periplasmic space"/>
    <property type="evidence" value="ECO:0007669"/>
    <property type="project" value="TreeGrafter"/>
</dbReference>
<dbReference type="GO" id="GO:0008360">
    <property type="term" value="P:regulation of cell shape"/>
    <property type="evidence" value="ECO:0007669"/>
    <property type="project" value="UniProtKB-KW"/>
</dbReference>
<proteinExistence type="inferred from homology"/>
<dbReference type="Pfam" id="PF00912">
    <property type="entry name" value="Transgly"/>
    <property type="match status" value="1"/>
</dbReference>
<keyword evidence="4" id="KW-0645">Protease</keyword>
<dbReference type="GO" id="GO:0006508">
    <property type="term" value="P:proteolysis"/>
    <property type="evidence" value="ECO:0007669"/>
    <property type="project" value="UniProtKB-KW"/>
</dbReference>
<feature type="domain" description="Glycosyl transferase family 51" evidence="16">
    <location>
        <begin position="87"/>
        <end position="274"/>
    </location>
</feature>
<evidence type="ECO:0000256" key="2">
    <source>
        <dbReference type="ARBA" id="ARBA00007739"/>
    </source>
</evidence>
<accession>A0A261F784</accession>
<dbReference type="GO" id="GO:0008955">
    <property type="term" value="F:peptidoglycan glycosyltransferase activity"/>
    <property type="evidence" value="ECO:0007669"/>
    <property type="project" value="UniProtKB-EC"/>
</dbReference>
<gene>
    <name evidence="17" type="ORF">ALMA_0250</name>
</gene>